<evidence type="ECO:0000313" key="2">
    <source>
        <dbReference type="EMBL" id="ELR19186.1"/>
    </source>
</evidence>
<keyword evidence="3" id="KW-1185">Reference proteome</keyword>
<gene>
    <name evidence="2" type="ORF">ACA1_262340</name>
</gene>
<evidence type="ECO:0000313" key="3">
    <source>
        <dbReference type="Proteomes" id="UP000011083"/>
    </source>
</evidence>
<dbReference type="EMBL" id="KB007933">
    <property type="protein sequence ID" value="ELR19186.1"/>
    <property type="molecule type" value="Genomic_DNA"/>
</dbReference>
<feature type="region of interest" description="Disordered" evidence="1">
    <location>
        <begin position="117"/>
        <end position="140"/>
    </location>
</feature>
<dbReference type="VEuPathDB" id="AmoebaDB:ACA1_262340"/>
<reference evidence="2 3" key="1">
    <citation type="journal article" date="2013" name="Genome Biol.">
        <title>Genome of Acanthamoeba castellanii highlights extensive lateral gene transfer and early evolution of tyrosine kinase signaling.</title>
        <authorList>
            <person name="Clarke M."/>
            <person name="Lohan A.J."/>
            <person name="Liu B."/>
            <person name="Lagkouvardos I."/>
            <person name="Roy S."/>
            <person name="Zafar N."/>
            <person name="Bertelli C."/>
            <person name="Schilde C."/>
            <person name="Kianianmomeni A."/>
            <person name="Burglin T.R."/>
            <person name="Frech C."/>
            <person name="Turcotte B."/>
            <person name="Kopec K.O."/>
            <person name="Synnott J.M."/>
            <person name="Choo C."/>
            <person name="Paponov I."/>
            <person name="Finkler A."/>
            <person name="Soon Heng Tan C."/>
            <person name="Hutchins A.P."/>
            <person name="Weinmeier T."/>
            <person name="Rattei T."/>
            <person name="Chu J.S."/>
            <person name="Gimenez G."/>
            <person name="Irimia M."/>
            <person name="Rigden D.J."/>
            <person name="Fitzpatrick D.A."/>
            <person name="Lorenzo-Morales J."/>
            <person name="Bateman A."/>
            <person name="Chiu C.H."/>
            <person name="Tang P."/>
            <person name="Hegemann P."/>
            <person name="Fromm H."/>
            <person name="Raoult D."/>
            <person name="Greub G."/>
            <person name="Miranda-Saavedra D."/>
            <person name="Chen N."/>
            <person name="Nash P."/>
            <person name="Ginger M.L."/>
            <person name="Horn M."/>
            <person name="Schaap P."/>
            <person name="Caler L."/>
            <person name="Loftus B."/>
        </authorList>
    </citation>
    <scope>NUCLEOTIDE SEQUENCE [LARGE SCALE GENOMIC DNA]</scope>
    <source>
        <strain evidence="2 3">Neff</strain>
    </source>
</reference>
<protein>
    <submittedName>
        <fullName evidence="2">Uncharacterized protein</fullName>
    </submittedName>
</protein>
<organism evidence="2 3">
    <name type="scientific">Acanthamoeba castellanii (strain ATCC 30010 / Neff)</name>
    <dbReference type="NCBI Taxonomy" id="1257118"/>
    <lineage>
        <taxon>Eukaryota</taxon>
        <taxon>Amoebozoa</taxon>
        <taxon>Discosea</taxon>
        <taxon>Longamoebia</taxon>
        <taxon>Centramoebida</taxon>
        <taxon>Acanthamoebidae</taxon>
        <taxon>Acanthamoeba</taxon>
    </lineage>
</organism>
<dbReference type="KEGG" id="acan:ACA1_262340"/>
<proteinExistence type="predicted"/>
<name>L8H424_ACACF</name>
<sequence>MGPLWASADLWGVLTDYVQVATVVEAKPDATSTLFCSGQFGDTSIQVGTQLSCVVNIQTNRQPIAGSLDDFSIFLDGRSIYFTYTVPSSSGFEQLHVTFNVSSEIVGSPFNITVWESKPDSDDGHGTSSSPSWPQQLVRW</sequence>
<evidence type="ECO:0000256" key="1">
    <source>
        <dbReference type="SAM" id="MobiDB-lite"/>
    </source>
</evidence>
<accession>L8H424</accession>
<feature type="compositionally biased region" description="Polar residues" evidence="1">
    <location>
        <begin position="126"/>
        <end position="140"/>
    </location>
</feature>
<dbReference type="AlphaFoldDB" id="L8H424"/>
<dbReference type="RefSeq" id="XP_004341271.1">
    <property type="nucleotide sequence ID" value="XM_004341223.1"/>
</dbReference>
<dbReference type="GeneID" id="14920398"/>
<dbReference type="Proteomes" id="UP000011083">
    <property type="component" value="Unassembled WGS sequence"/>
</dbReference>